<protein>
    <recommendedName>
        <fullName evidence="2">Rubicon Homology domain-containing protein</fullName>
    </recommendedName>
</protein>
<dbReference type="PANTHER" id="PTHR45971">
    <property type="entry name" value="PHOX (PX) DOMAIN-CONTAINING PROTEIN"/>
    <property type="match status" value="1"/>
</dbReference>
<evidence type="ECO:0000256" key="1">
    <source>
        <dbReference type="SAM" id="MobiDB-lite"/>
    </source>
</evidence>
<feature type="region of interest" description="Disordered" evidence="1">
    <location>
        <begin position="200"/>
        <end position="219"/>
    </location>
</feature>
<evidence type="ECO:0000259" key="2">
    <source>
        <dbReference type="SMART" id="SM01175"/>
    </source>
</evidence>
<dbReference type="GO" id="GO:0061910">
    <property type="term" value="P:autophagosome-endosome fusion"/>
    <property type="evidence" value="ECO:0007669"/>
    <property type="project" value="TreeGrafter"/>
</dbReference>
<organism evidence="3 4">
    <name type="scientific">Etheostoma spectabile</name>
    <name type="common">orangethroat darter</name>
    <dbReference type="NCBI Taxonomy" id="54343"/>
    <lineage>
        <taxon>Eukaryota</taxon>
        <taxon>Metazoa</taxon>
        <taxon>Chordata</taxon>
        <taxon>Craniata</taxon>
        <taxon>Vertebrata</taxon>
        <taxon>Euteleostomi</taxon>
        <taxon>Actinopterygii</taxon>
        <taxon>Neopterygii</taxon>
        <taxon>Teleostei</taxon>
        <taxon>Neoteleostei</taxon>
        <taxon>Acanthomorphata</taxon>
        <taxon>Eupercaria</taxon>
        <taxon>Perciformes</taxon>
        <taxon>Percoidei</taxon>
        <taxon>Percidae</taxon>
        <taxon>Etheostomatinae</taxon>
        <taxon>Etheostoma</taxon>
    </lineage>
</organism>
<dbReference type="GO" id="GO:0061909">
    <property type="term" value="P:autophagosome-lysosome fusion"/>
    <property type="evidence" value="ECO:0007669"/>
    <property type="project" value="TreeGrafter"/>
</dbReference>
<comment type="caution">
    <text evidence="3">The sequence shown here is derived from an EMBL/GenBank/DDBJ whole genome shotgun (WGS) entry which is preliminary data.</text>
</comment>
<feature type="domain" description="Rubicon Homology" evidence="2">
    <location>
        <begin position="41"/>
        <end position="200"/>
    </location>
</feature>
<dbReference type="AlphaFoldDB" id="A0A5J5DIT3"/>
<dbReference type="InterPro" id="IPR025258">
    <property type="entry name" value="RH_dom"/>
</dbReference>
<reference evidence="3 4" key="1">
    <citation type="submission" date="2019-08" db="EMBL/GenBank/DDBJ databases">
        <title>A chromosome-level genome assembly, high-density linkage maps, and genome scans reveal the genomic architecture of hybrid incompatibilities underlying speciation via character displacement in darters (Percidae: Etheostominae).</title>
        <authorList>
            <person name="Moran R.L."/>
            <person name="Catchen J.M."/>
            <person name="Fuller R.C."/>
        </authorList>
    </citation>
    <scope>NUCLEOTIDE SEQUENCE [LARGE SCALE GENOMIC DNA]</scope>
    <source>
        <strain evidence="3">EspeVRDwgs_2016</strain>
        <tissue evidence="3">Muscle</tissue>
    </source>
</reference>
<dbReference type="Proteomes" id="UP000327493">
    <property type="component" value="Chromosome 4"/>
</dbReference>
<accession>A0A5J5DIT3</accession>
<sequence>MLTAPSDAALVLRRSEVVALQHFLCAGCGTAVEPRYIKKLRYCEYLGRYPVSDFSKQLLESVWQQPLFDLTCELQDQLMGIKKLLTACRLSGRVMAEFEQLPAHLTEQPHLFSMEDLLRVKKGQLMAQARALLHSAIDHVENCELCLARGFICEFCRERDIIFPFQSDKCKRCPVCRACFHKRCFVEKKCPKCARVQSRKKHPDGSVNAPSPTEGPSVRWRAGPVQLGQDPVAVEASVTARNSHMSLSYASISLASISTTSMVVNVDTQL</sequence>
<dbReference type="GO" id="GO:0097352">
    <property type="term" value="P:autophagosome maturation"/>
    <property type="evidence" value="ECO:0007669"/>
    <property type="project" value="TreeGrafter"/>
</dbReference>
<name>A0A5J5DIT3_9PERO</name>
<evidence type="ECO:0000313" key="4">
    <source>
        <dbReference type="Proteomes" id="UP000327493"/>
    </source>
</evidence>
<dbReference type="InterPro" id="IPR052428">
    <property type="entry name" value="Autophagy_HostDef_Reg"/>
</dbReference>
<dbReference type="GO" id="GO:0000421">
    <property type="term" value="C:autophagosome membrane"/>
    <property type="evidence" value="ECO:0007669"/>
    <property type="project" value="TreeGrafter"/>
</dbReference>
<dbReference type="GO" id="GO:1901981">
    <property type="term" value="F:phosphatidylinositol phosphate binding"/>
    <property type="evidence" value="ECO:0007669"/>
    <property type="project" value="TreeGrafter"/>
</dbReference>
<gene>
    <name evidence="3" type="ORF">FQN60_009275</name>
</gene>
<keyword evidence="4" id="KW-1185">Reference proteome</keyword>
<dbReference type="SMART" id="SM01175">
    <property type="entry name" value="DUF4206"/>
    <property type="match status" value="1"/>
</dbReference>
<dbReference type="PANTHER" id="PTHR45971:SF2">
    <property type="entry name" value="PROTEIN ASSOCIATED WITH UVRAG AS AUTOPHAGY ENHANCER"/>
    <property type="match status" value="1"/>
</dbReference>
<dbReference type="Pfam" id="PF13901">
    <property type="entry name" value="RH_dom"/>
    <property type="match status" value="1"/>
</dbReference>
<evidence type="ECO:0000313" key="3">
    <source>
        <dbReference type="EMBL" id="KAA8593159.1"/>
    </source>
</evidence>
<dbReference type="EMBL" id="VOFY01000004">
    <property type="protein sequence ID" value="KAA8593159.1"/>
    <property type="molecule type" value="Genomic_DNA"/>
</dbReference>
<proteinExistence type="predicted"/>